<dbReference type="EMBL" id="MU006218">
    <property type="protein sequence ID" value="KAF2831105.1"/>
    <property type="molecule type" value="Genomic_DNA"/>
</dbReference>
<evidence type="ECO:0000256" key="9">
    <source>
        <dbReference type="ARBA" id="ARBA00033785"/>
    </source>
</evidence>
<dbReference type="GO" id="GO:0032266">
    <property type="term" value="F:phosphatidylinositol-3-phosphate binding"/>
    <property type="evidence" value="ECO:0007669"/>
    <property type="project" value="InterPro"/>
</dbReference>
<reference evidence="12" key="1">
    <citation type="journal article" date="2020" name="Stud. Mycol.">
        <title>101 Dothideomycetes genomes: a test case for predicting lifestyles and emergence of pathogens.</title>
        <authorList>
            <person name="Haridas S."/>
            <person name="Albert R."/>
            <person name="Binder M."/>
            <person name="Bloem J."/>
            <person name="Labutti K."/>
            <person name="Salamov A."/>
            <person name="Andreopoulos B."/>
            <person name="Baker S."/>
            <person name="Barry K."/>
            <person name="Bills G."/>
            <person name="Bluhm B."/>
            <person name="Cannon C."/>
            <person name="Castanera R."/>
            <person name="Culley D."/>
            <person name="Daum C."/>
            <person name="Ezra D."/>
            <person name="Gonzalez J."/>
            <person name="Henrissat B."/>
            <person name="Kuo A."/>
            <person name="Liang C."/>
            <person name="Lipzen A."/>
            <person name="Lutzoni F."/>
            <person name="Magnuson J."/>
            <person name="Mondo S."/>
            <person name="Nolan M."/>
            <person name="Ohm R."/>
            <person name="Pangilinan J."/>
            <person name="Park H.-J."/>
            <person name="Ramirez L."/>
            <person name="Alfaro M."/>
            <person name="Sun H."/>
            <person name="Tritt A."/>
            <person name="Yoshinaga Y."/>
            <person name="Zwiers L.-H."/>
            <person name="Turgeon B."/>
            <person name="Goodwin S."/>
            <person name="Spatafora J."/>
            <person name="Crous P."/>
            <person name="Grigoriev I."/>
        </authorList>
    </citation>
    <scope>NUCLEOTIDE SEQUENCE</scope>
    <source>
        <strain evidence="12">CBS 113818</strain>
    </source>
</reference>
<dbReference type="InterPro" id="IPR036871">
    <property type="entry name" value="PX_dom_sf"/>
</dbReference>
<organism evidence="12 13">
    <name type="scientific">Ophiobolus disseminans</name>
    <dbReference type="NCBI Taxonomy" id="1469910"/>
    <lineage>
        <taxon>Eukaryota</taxon>
        <taxon>Fungi</taxon>
        <taxon>Dikarya</taxon>
        <taxon>Ascomycota</taxon>
        <taxon>Pezizomycotina</taxon>
        <taxon>Dothideomycetes</taxon>
        <taxon>Pleosporomycetidae</taxon>
        <taxon>Pleosporales</taxon>
        <taxon>Pleosporineae</taxon>
        <taxon>Phaeosphaeriaceae</taxon>
        <taxon>Ophiobolus</taxon>
    </lineage>
</organism>
<dbReference type="InterPro" id="IPR001683">
    <property type="entry name" value="PX_dom"/>
</dbReference>
<keyword evidence="5" id="KW-0967">Endosome</keyword>
<dbReference type="GO" id="GO:0005774">
    <property type="term" value="C:vacuolar membrane"/>
    <property type="evidence" value="ECO:0007669"/>
    <property type="project" value="UniProtKB-SubCell"/>
</dbReference>
<evidence type="ECO:0000256" key="3">
    <source>
        <dbReference type="ARBA" id="ARBA00007426"/>
    </source>
</evidence>
<dbReference type="Pfam" id="PF00787">
    <property type="entry name" value="PX"/>
    <property type="match status" value="1"/>
</dbReference>
<dbReference type="AlphaFoldDB" id="A0A6A7AEU3"/>
<evidence type="ECO:0000256" key="10">
    <source>
        <dbReference type="SAM" id="MobiDB-lite"/>
    </source>
</evidence>
<dbReference type="OrthoDB" id="10254720at2759"/>
<gene>
    <name evidence="12" type="ORF">CC86DRAFT_366566</name>
</gene>
<comment type="similarity">
    <text evidence="3">Belongs to the YPT35 family.</text>
</comment>
<dbReference type="PROSITE" id="PS50195">
    <property type="entry name" value="PX"/>
    <property type="match status" value="1"/>
</dbReference>
<evidence type="ECO:0000256" key="5">
    <source>
        <dbReference type="ARBA" id="ARBA00022753"/>
    </source>
</evidence>
<feature type="domain" description="PX" evidence="11">
    <location>
        <begin position="80"/>
        <end position="190"/>
    </location>
</feature>
<accession>A0A6A7AEU3</accession>
<evidence type="ECO:0000256" key="7">
    <source>
        <dbReference type="ARBA" id="ARBA00033728"/>
    </source>
</evidence>
<comment type="subcellular location">
    <subcellularLocation>
        <location evidence="2">Endosome</location>
    </subcellularLocation>
    <subcellularLocation>
        <location evidence="1">Vacuole membrane</location>
        <topology evidence="1">Peripheral membrane protein</topology>
    </subcellularLocation>
</comment>
<evidence type="ECO:0000256" key="1">
    <source>
        <dbReference type="ARBA" id="ARBA00004148"/>
    </source>
</evidence>
<feature type="region of interest" description="Disordered" evidence="10">
    <location>
        <begin position="1"/>
        <end position="32"/>
    </location>
</feature>
<keyword evidence="4" id="KW-0926">Vacuole</keyword>
<evidence type="ECO:0000256" key="2">
    <source>
        <dbReference type="ARBA" id="ARBA00004177"/>
    </source>
</evidence>
<name>A0A6A7AEU3_9PLEO</name>
<comment type="function">
    <text evidence="7">Recruits the lipid transfer protein VPS13 to endosomal and vacuolar membranes.</text>
</comment>
<sequence>MEPASIQTVNHRTPSPAGDGAKAATARPERSSVVPPYWQRHERHVSRMSSYSTDGRPTPISLEDHTDQFSEQCRVLWAKSVTIDDYVVVSGTAPGLGAYVVWNCTVETLDGGPMMIRKRYSEFEDLHQKLVQTFPHAVSSMPQFPPKSVISRFRPRFLERRKQALSYFLNCILLNPEFAGSPVLKDFLFS</sequence>
<keyword evidence="6" id="KW-0472">Membrane</keyword>
<evidence type="ECO:0000313" key="12">
    <source>
        <dbReference type="EMBL" id="KAF2831105.1"/>
    </source>
</evidence>
<protein>
    <recommendedName>
        <fullName evidence="8">Endosomal/vacuolar adapter protein YPT35</fullName>
    </recommendedName>
    <alternativeName>
        <fullName evidence="9">PX domain-containing protein YPT35</fullName>
    </alternativeName>
</protein>
<keyword evidence="13" id="KW-1185">Reference proteome</keyword>
<evidence type="ECO:0000256" key="8">
    <source>
        <dbReference type="ARBA" id="ARBA00033774"/>
    </source>
</evidence>
<dbReference type="CDD" id="cd07280">
    <property type="entry name" value="PX_YPT35"/>
    <property type="match status" value="1"/>
</dbReference>
<dbReference type="PANTHER" id="PTHR10555:SF170">
    <property type="entry name" value="FI18122P1"/>
    <property type="match status" value="1"/>
</dbReference>
<proteinExistence type="inferred from homology"/>
<dbReference type="GO" id="GO:0010008">
    <property type="term" value="C:endosome membrane"/>
    <property type="evidence" value="ECO:0007669"/>
    <property type="project" value="UniProtKB-SubCell"/>
</dbReference>
<evidence type="ECO:0000313" key="13">
    <source>
        <dbReference type="Proteomes" id="UP000799424"/>
    </source>
</evidence>
<feature type="compositionally biased region" description="Polar residues" evidence="10">
    <location>
        <begin position="1"/>
        <end position="13"/>
    </location>
</feature>
<dbReference type="SMART" id="SM00312">
    <property type="entry name" value="PX"/>
    <property type="match status" value="1"/>
</dbReference>
<dbReference type="InterPro" id="IPR037917">
    <property type="entry name" value="Ypt35_PX"/>
</dbReference>
<evidence type="ECO:0000256" key="6">
    <source>
        <dbReference type="ARBA" id="ARBA00023136"/>
    </source>
</evidence>
<evidence type="ECO:0000259" key="11">
    <source>
        <dbReference type="PROSITE" id="PS50195"/>
    </source>
</evidence>
<dbReference type="PANTHER" id="PTHR10555">
    <property type="entry name" value="SORTING NEXIN"/>
    <property type="match status" value="1"/>
</dbReference>
<dbReference type="SUPFAM" id="SSF64268">
    <property type="entry name" value="PX domain"/>
    <property type="match status" value="1"/>
</dbReference>
<dbReference type="Proteomes" id="UP000799424">
    <property type="component" value="Unassembled WGS sequence"/>
</dbReference>
<dbReference type="Gene3D" id="3.30.1520.10">
    <property type="entry name" value="Phox-like domain"/>
    <property type="match status" value="1"/>
</dbReference>
<evidence type="ECO:0000256" key="4">
    <source>
        <dbReference type="ARBA" id="ARBA00022554"/>
    </source>
</evidence>